<evidence type="ECO:0000259" key="2">
    <source>
        <dbReference type="Pfam" id="PF10505"/>
    </source>
</evidence>
<dbReference type="PANTHER" id="PTHR14633:SF3">
    <property type="entry name" value="LITTLE ELONGATION COMPLEX SUBUNIT 2"/>
    <property type="match status" value="1"/>
</dbReference>
<dbReference type="GO" id="GO:0042795">
    <property type="term" value="P:snRNA transcription by RNA polymerase II"/>
    <property type="evidence" value="ECO:0007669"/>
    <property type="project" value="TreeGrafter"/>
</dbReference>
<evidence type="ECO:0000256" key="1">
    <source>
        <dbReference type="SAM" id="MobiDB-lite"/>
    </source>
</evidence>
<accession>B3M2V4</accession>
<dbReference type="PANTHER" id="PTHR14633">
    <property type="entry name" value="LITTLE ELONGATION COMPLEX SUBUNIT 2"/>
    <property type="match status" value="1"/>
</dbReference>
<sequence>MDPDLYQGHSIFRNQPSYKVFNRSFEDKNDSFYAFINEVDPEVLREEHEGVSKTFTSYKTNFALKDPRTKEIPGKVAYDHTNERLGYDFHNPQKQYSALKQNEQGACVRVLLSLQGGEPSSEKDIEDWNATEGKRCNERQQVQKHFHDYELSKKEVIYLPMKRLVAVYRKWYDKKVDAIIKNYPNETYITFSGLPHLSQCKSLNAETASIEEIELERIKGRVRLWPEVDVKREAFRTLNVRLDRYSDGSTERLGNLLREDGKKAELEARNIFVLPLESLLMLLTCGSYVDLASEMFLSIKESSYSAYKCVEFQHPLPARNCGWHTNNMVLGQAFHAYSSQPGEAEWLDYKSNEIRNKVPYPLVGETPSLNLKMSYEPHLIAEDSSGIVDSNSNCALVSWILKSQDHNFQMFSTLSIPAVRDSYGKKLLGCHLIKLENKPDCGCEIMTKYELLKAWLQIKLLQAESGHCTRISLRDFDPVLEEKLTLASLEQQLHDYYNTSMPQLLSNLFEFLKIFHTVPVGDYLLRYSPKYKDKFLLCTTTKQASTQSFQLHQVLKDAVPSDQNFLSQSSYLPISATLCGRMHEELQLVPCSFPAKPKGKLAKRKANAIGPVSIPIPKAPIRKPRQKPPQKPSGLRCRNKTQQKARAKARKKDVKEQEAKLEKFMDL</sequence>
<dbReference type="GO" id="GO:0042796">
    <property type="term" value="P:snRNA transcription by RNA polymerase III"/>
    <property type="evidence" value="ECO:0007669"/>
    <property type="project" value="TreeGrafter"/>
</dbReference>
<dbReference type="Proteomes" id="UP000007801">
    <property type="component" value="Unassembled WGS sequence"/>
</dbReference>
<feature type="compositionally biased region" description="Basic and acidic residues" evidence="1">
    <location>
        <begin position="653"/>
        <end position="667"/>
    </location>
</feature>
<dbReference type="OMA" id="CGCEIMT"/>
<dbReference type="STRING" id="7217.B3M2V4"/>
<dbReference type="InterPro" id="IPR019535">
    <property type="entry name" value="ICE2_C"/>
</dbReference>
<dbReference type="InParanoid" id="B3M2V4"/>
<dbReference type="Pfam" id="PF10505">
    <property type="entry name" value="NARG2_C"/>
    <property type="match status" value="1"/>
</dbReference>
<proteinExistence type="predicted"/>
<dbReference type="EMBL" id="CH902617">
    <property type="protein sequence ID" value="EDV43484.1"/>
    <property type="molecule type" value="Genomic_DNA"/>
</dbReference>
<dbReference type="GO" id="GO:0045945">
    <property type="term" value="P:positive regulation of transcription by RNA polymerase III"/>
    <property type="evidence" value="ECO:0007669"/>
    <property type="project" value="TreeGrafter"/>
</dbReference>
<feature type="compositionally biased region" description="Basic residues" evidence="1">
    <location>
        <begin position="637"/>
        <end position="652"/>
    </location>
</feature>
<evidence type="ECO:0000313" key="4">
    <source>
        <dbReference type="Proteomes" id="UP000007801"/>
    </source>
</evidence>
<dbReference type="FunCoup" id="B3M2V4">
    <property type="interactions" value="153"/>
</dbReference>
<protein>
    <recommendedName>
        <fullName evidence="2">Little elongation complex subunit 2 C-terminal domain-containing protein</fullName>
    </recommendedName>
</protein>
<reference evidence="3 4" key="1">
    <citation type="journal article" date="2007" name="Nature">
        <title>Evolution of genes and genomes on the Drosophila phylogeny.</title>
        <authorList>
            <consortium name="Drosophila 12 Genomes Consortium"/>
            <person name="Clark A.G."/>
            <person name="Eisen M.B."/>
            <person name="Smith D.R."/>
            <person name="Bergman C.M."/>
            <person name="Oliver B."/>
            <person name="Markow T.A."/>
            <person name="Kaufman T.C."/>
            <person name="Kellis M."/>
            <person name="Gelbart W."/>
            <person name="Iyer V.N."/>
            <person name="Pollard D.A."/>
            <person name="Sackton T.B."/>
            <person name="Larracuente A.M."/>
            <person name="Singh N.D."/>
            <person name="Abad J.P."/>
            <person name="Abt D.N."/>
            <person name="Adryan B."/>
            <person name="Aguade M."/>
            <person name="Akashi H."/>
            <person name="Anderson W.W."/>
            <person name="Aquadro C.F."/>
            <person name="Ardell D.H."/>
            <person name="Arguello R."/>
            <person name="Artieri C.G."/>
            <person name="Barbash D.A."/>
            <person name="Barker D."/>
            <person name="Barsanti P."/>
            <person name="Batterham P."/>
            <person name="Batzoglou S."/>
            <person name="Begun D."/>
            <person name="Bhutkar A."/>
            <person name="Blanco E."/>
            <person name="Bosak S.A."/>
            <person name="Bradley R.K."/>
            <person name="Brand A.D."/>
            <person name="Brent M.R."/>
            <person name="Brooks A.N."/>
            <person name="Brown R.H."/>
            <person name="Butlin R.K."/>
            <person name="Caggese C."/>
            <person name="Calvi B.R."/>
            <person name="Bernardo de Carvalho A."/>
            <person name="Caspi A."/>
            <person name="Castrezana S."/>
            <person name="Celniker S.E."/>
            <person name="Chang J.L."/>
            <person name="Chapple C."/>
            <person name="Chatterji S."/>
            <person name="Chinwalla A."/>
            <person name="Civetta A."/>
            <person name="Clifton S.W."/>
            <person name="Comeron J.M."/>
            <person name="Costello J.C."/>
            <person name="Coyne J.A."/>
            <person name="Daub J."/>
            <person name="David R.G."/>
            <person name="Delcher A.L."/>
            <person name="Delehaunty K."/>
            <person name="Do C.B."/>
            <person name="Ebling H."/>
            <person name="Edwards K."/>
            <person name="Eickbush T."/>
            <person name="Evans J.D."/>
            <person name="Filipski A."/>
            <person name="Findeiss S."/>
            <person name="Freyhult E."/>
            <person name="Fulton L."/>
            <person name="Fulton R."/>
            <person name="Garcia A.C."/>
            <person name="Gardiner A."/>
            <person name="Garfield D.A."/>
            <person name="Garvin B.E."/>
            <person name="Gibson G."/>
            <person name="Gilbert D."/>
            <person name="Gnerre S."/>
            <person name="Godfrey J."/>
            <person name="Good R."/>
            <person name="Gotea V."/>
            <person name="Gravely B."/>
            <person name="Greenberg A.J."/>
            <person name="Griffiths-Jones S."/>
            <person name="Gross S."/>
            <person name="Guigo R."/>
            <person name="Gustafson E.A."/>
            <person name="Haerty W."/>
            <person name="Hahn M.W."/>
            <person name="Halligan D.L."/>
            <person name="Halpern A.L."/>
            <person name="Halter G.M."/>
            <person name="Han M.V."/>
            <person name="Heger A."/>
            <person name="Hillier L."/>
            <person name="Hinrichs A.S."/>
            <person name="Holmes I."/>
            <person name="Hoskins R.A."/>
            <person name="Hubisz M.J."/>
            <person name="Hultmark D."/>
            <person name="Huntley M.A."/>
            <person name="Jaffe D.B."/>
            <person name="Jagadeeshan S."/>
            <person name="Jeck W.R."/>
            <person name="Johnson J."/>
            <person name="Jones C.D."/>
            <person name="Jordan W.C."/>
            <person name="Karpen G.H."/>
            <person name="Kataoka E."/>
            <person name="Keightley P.D."/>
            <person name="Kheradpour P."/>
            <person name="Kirkness E.F."/>
            <person name="Koerich L.B."/>
            <person name="Kristiansen K."/>
            <person name="Kudrna D."/>
            <person name="Kulathinal R.J."/>
            <person name="Kumar S."/>
            <person name="Kwok R."/>
            <person name="Lander E."/>
            <person name="Langley C.H."/>
            <person name="Lapoint R."/>
            <person name="Lazzaro B.P."/>
            <person name="Lee S.J."/>
            <person name="Levesque L."/>
            <person name="Li R."/>
            <person name="Lin C.F."/>
            <person name="Lin M.F."/>
            <person name="Lindblad-Toh K."/>
            <person name="Llopart A."/>
            <person name="Long M."/>
            <person name="Low L."/>
            <person name="Lozovsky E."/>
            <person name="Lu J."/>
            <person name="Luo M."/>
            <person name="Machado C.A."/>
            <person name="Makalowski W."/>
            <person name="Marzo M."/>
            <person name="Matsuda M."/>
            <person name="Matzkin L."/>
            <person name="McAllister B."/>
            <person name="McBride C.S."/>
            <person name="McKernan B."/>
            <person name="McKernan K."/>
            <person name="Mendez-Lago M."/>
            <person name="Minx P."/>
            <person name="Mollenhauer M.U."/>
            <person name="Montooth K."/>
            <person name="Mount S.M."/>
            <person name="Mu X."/>
            <person name="Myers E."/>
            <person name="Negre B."/>
            <person name="Newfeld S."/>
            <person name="Nielsen R."/>
            <person name="Noor M.A."/>
            <person name="O'Grady P."/>
            <person name="Pachter L."/>
            <person name="Papaceit M."/>
            <person name="Parisi M.J."/>
            <person name="Parisi M."/>
            <person name="Parts L."/>
            <person name="Pedersen J.S."/>
            <person name="Pesole G."/>
            <person name="Phillippy A.M."/>
            <person name="Ponting C.P."/>
            <person name="Pop M."/>
            <person name="Porcelli D."/>
            <person name="Powell J.R."/>
            <person name="Prohaska S."/>
            <person name="Pruitt K."/>
            <person name="Puig M."/>
            <person name="Quesneville H."/>
            <person name="Ram K.R."/>
            <person name="Rand D."/>
            <person name="Rasmussen M.D."/>
            <person name="Reed L.K."/>
            <person name="Reenan R."/>
            <person name="Reily A."/>
            <person name="Remington K.A."/>
            <person name="Rieger T.T."/>
            <person name="Ritchie M.G."/>
            <person name="Robin C."/>
            <person name="Rogers Y.H."/>
            <person name="Rohde C."/>
            <person name="Rozas J."/>
            <person name="Rubenfield M.J."/>
            <person name="Ruiz A."/>
            <person name="Russo S."/>
            <person name="Salzberg S.L."/>
            <person name="Sanchez-Gracia A."/>
            <person name="Saranga D.J."/>
            <person name="Sato H."/>
            <person name="Schaeffer S.W."/>
            <person name="Schatz M.C."/>
            <person name="Schlenke T."/>
            <person name="Schwartz R."/>
            <person name="Segarra C."/>
            <person name="Singh R.S."/>
            <person name="Sirot L."/>
            <person name="Sirota M."/>
            <person name="Sisneros N.B."/>
            <person name="Smith C.D."/>
            <person name="Smith T.F."/>
            <person name="Spieth J."/>
            <person name="Stage D.E."/>
            <person name="Stark A."/>
            <person name="Stephan W."/>
            <person name="Strausberg R.L."/>
            <person name="Strempel S."/>
            <person name="Sturgill D."/>
            <person name="Sutton G."/>
            <person name="Sutton G.G."/>
            <person name="Tao W."/>
            <person name="Teichmann S."/>
            <person name="Tobari Y.N."/>
            <person name="Tomimura Y."/>
            <person name="Tsolas J.M."/>
            <person name="Valente V.L."/>
            <person name="Venter E."/>
            <person name="Venter J.C."/>
            <person name="Vicario S."/>
            <person name="Vieira F.G."/>
            <person name="Vilella A.J."/>
            <person name="Villasante A."/>
            <person name="Walenz B."/>
            <person name="Wang J."/>
            <person name="Wasserman M."/>
            <person name="Watts T."/>
            <person name="Wilson D."/>
            <person name="Wilson R.K."/>
            <person name="Wing R.A."/>
            <person name="Wolfner M.F."/>
            <person name="Wong A."/>
            <person name="Wong G.K."/>
            <person name="Wu C.I."/>
            <person name="Wu G."/>
            <person name="Yamamoto D."/>
            <person name="Yang H.P."/>
            <person name="Yang S.P."/>
            <person name="Yorke J.A."/>
            <person name="Yoshida K."/>
            <person name="Zdobnov E."/>
            <person name="Zhang P."/>
            <person name="Zhang Y."/>
            <person name="Zimin A.V."/>
            <person name="Baldwin J."/>
            <person name="Abdouelleil A."/>
            <person name="Abdulkadir J."/>
            <person name="Abebe A."/>
            <person name="Abera B."/>
            <person name="Abreu J."/>
            <person name="Acer S.C."/>
            <person name="Aftuck L."/>
            <person name="Alexander A."/>
            <person name="An P."/>
            <person name="Anderson E."/>
            <person name="Anderson S."/>
            <person name="Arachi H."/>
            <person name="Azer M."/>
            <person name="Bachantsang P."/>
            <person name="Barry A."/>
            <person name="Bayul T."/>
            <person name="Berlin A."/>
            <person name="Bessette D."/>
            <person name="Bloom T."/>
            <person name="Blye J."/>
            <person name="Boguslavskiy L."/>
            <person name="Bonnet C."/>
            <person name="Boukhgalter B."/>
            <person name="Bourzgui I."/>
            <person name="Brown A."/>
            <person name="Cahill P."/>
            <person name="Channer S."/>
            <person name="Cheshatsang Y."/>
            <person name="Chuda L."/>
            <person name="Citroen M."/>
            <person name="Collymore A."/>
            <person name="Cooke P."/>
            <person name="Costello M."/>
            <person name="D'Aco K."/>
            <person name="Daza R."/>
            <person name="De Haan G."/>
            <person name="DeGray S."/>
            <person name="DeMaso C."/>
            <person name="Dhargay N."/>
            <person name="Dooley K."/>
            <person name="Dooley E."/>
            <person name="Doricent M."/>
            <person name="Dorje P."/>
            <person name="Dorjee K."/>
            <person name="Dupes A."/>
            <person name="Elong R."/>
            <person name="Falk J."/>
            <person name="Farina A."/>
            <person name="Faro S."/>
            <person name="Ferguson D."/>
            <person name="Fisher S."/>
            <person name="Foley C.D."/>
            <person name="Franke A."/>
            <person name="Friedrich D."/>
            <person name="Gadbois L."/>
            <person name="Gearin G."/>
            <person name="Gearin C.R."/>
            <person name="Giannoukos G."/>
            <person name="Goode T."/>
            <person name="Graham J."/>
            <person name="Grandbois E."/>
            <person name="Grewal S."/>
            <person name="Gyaltsen K."/>
            <person name="Hafez N."/>
            <person name="Hagos B."/>
            <person name="Hall J."/>
            <person name="Henson C."/>
            <person name="Hollinger A."/>
            <person name="Honan T."/>
            <person name="Huard M.D."/>
            <person name="Hughes L."/>
            <person name="Hurhula B."/>
            <person name="Husby M.E."/>
            <person name="Kamat A."/>
            <person name="Kanga B."/>
            <person name="Kashin S."/>
            <person name="Khazanovich D."/>
            <person name="Kisner P."/>
            <person name="Lance K."/>
            <person name="Lara M."/>
            <person name="Lee W."/>
            <person name="Lennon N."/>
            <person name="Letendre F."/>
            <person name="LeVine R."/>
            <person name="Lipovsky A."/>
            <person name="Liu X."/>
            <person name="Liu J."/>
            <person name="Liu S."/>
            <person name="Lokyitsang T."/>
            <person name="Lokyitsang Y."/>
            <person name="Lubonja R."/>
            <person name="Lui A."/>
            <person name="MacDonald P."/>
            <person name="Magnisalis V."/>
            <person name="Maru K."/>
            <person name="Matthews C."/>
            <person name="McCusker W."/>
            <person name="McDonough S."/>
            <person name="Mehta T."/>
            <person name="Meldrim J."/>
            <person name="Meneus L."/>
            <person name="Mihai O."/>
            <person name="Mihalev A."/>
            <person name="Mihova T."/>
            <person name="Mittelman R."/>
            <person name="Mlenga V."/>
            <person name="Montmayeur A."/>
            <person name="Mulrain L."/>
            <person name="Navidi A."/>
            <person name="Naylor J."/>
            <person name="Negash T."/>
            <person name="Nguyen T."/>
            <person name="Nguyen N."/>
            <person name="Nicol R."/>
            <person name="Norbu C."/>
            <person name="Norbu N."/>
            <person name="Novod N."/>
            <person name="O'Neill B."/>
            <person name="Osman S."/>
            <person name="Markiewicz E."/>
            <person name="Oyono O.L."/>
            <person name="Patti C."/>
            <person name="Phunkhang P."/>
            <person name="Pierre F."/>
            <person name="Priest M."/>
            <person name="Raghuraman S."/>
            <person name="Rege F."/>
            <person name="Reyes R."/>
            <person name="Rise C."/>
            <person name="Rogov P."/>
            <person name="Ross K."/>
            <person name="Ryan E."/>
            <person name="Settipalli S."/>
            <person name="Shea T."/>
            <person name="Sherpa N."/>
            <person name="Shi L."/>
            <person name="Shih D."/>
            <person name="Sparrow T."/>
            <person name="Spaulding J."/>
            <person name="Stalker J."/>
            <person name="Stange-Thomann N."/>
            <person name="Stavropoulos S."/>
            <person name="Stone C."/>
            <person name="Strader C."/>
            <person name="Tesfaye S."/>
            <person name="Thomson T."/>
            <person name="Thoulutsang Y."/>
            <person name="Thoulutsang D."/>
            <person name="Topham K."/>
            <person name="Topping I."/>
            <person name="Tsamla T."/>
            <person name="Vassiliev H."/>
            <person name="Vo A."/>
            <person name="Wangchuk T."/>
            <person name="Wangdi T."/>
            <person name="Weiand M."/>
            <person name="Wilkinson J."/>
            <person name="Wilson A."/>
            <person name="Yadav S."/>
            <person name="Young G."/>
            <person name="Yu Q."/>
            <person name="Zembek L."/>
            <person name="Zhong D."/>
            <person name="Zimmer A."/>
            <person name="Zwirko Z."/>
            <person name="Jaffe D.B."/>
            <person name="Alvarez P."/>
            <person name="Brockman W."/>
            <person name="Butler J."/>
            <person name="Chin C."/>
            <person name="Gnerre S."/>
            <person name="Grabherr M."/>
            <person name="Kleber M."/>
            <person name="Mauceli E."/>
            <person name="MacCallum I."/>
        </authorList>
    </citation>
    <scope>NUCLEOTIDE SEQUENCE [LARGE SCALE GENOMIC DNA]</scope>
    <source>
        <strain evidence="4">Tucson 14024-0371.13</strain>
    </source>
</reference>
<dbReference type="GeneID" id="6499296"/>
<keyword evidence="4" id="KW-1185">Reference proteome</keyword>
<dbReference type="OrthoDB" id="6288737at2759"/>
<dbReference type="HOGENOM" id="CLU_416366_0_0_1"/>
<dbReference type="GO" id="GO:0032783">
    <property type="term" value="C:super elongation complex"/>
    <property type="evidence" value="ECO:0007669"/>
    <property type="project" value="EnsemblMetazoa"/>
</dbReference>
<name>B3M2V4_DROAN</name>
<feature type="domain" description="Little elongation complex subunit 2 C-terminal" evidence="2">
    <location>
        <begin position="387"/>
        <end position="595"/>
    </location>
</feature>
<evidence type="ECO:0000313" key="3">
    <source>
        <dbReference type="EMBL" id="EDV43484.1"/>
    </source>
</evidence>
<gene>
    <name evidence="3" type="primary">Dana\GF16500</name>
    <name evidence="3" type="synonym">dana_GLEANR_17769</name>
    <name evidence="3" type="ORF">GF16500</name>
</gene>
<dbReference type="eggNOG" id="ENOG502QUWA">
    <property type="taxonomic scope" value="Eukaryota"/>
</dbReference>
<dbReference type="PhylomeDB" id="B3M2V4"/>
<dbReference type="KEGG" id="dan:6499296"/>
<organism evidence="3 4">
    <name type="scientific">Drosophila ananassae</name>
    <name type="common">Fruit fly</name>
    <dbReference type="NCBI Taxonomy" id="7217"/>
    <lineage>
        <taxon>Eukaryota</taxon>
        <taxon>Metazoa</taxon>
        <taxon>Ecdysozoa</taxon>
        <taxon>Arthropoda</taxon>
        <taxon>Hexapoda</taxon>
        <taxon>Insecta</taxon>
        <taxon>Pterygota</taxon>
        <taxon>Neoptera</taxon>
        <taxon>Endopterygota</taxon>
        <taxon>Diptera</taxon>
        <taxon>Brachycera</taxon>
        <taxon>Muscomorpha</taxon>
        <taxon>Ephydroidea</taxon>
        <taxon>Drosophilidae</taxon>
        <taxon>Drosophila</taxon>
        <taxon>Sophophora</taxon>
    </lineage>
</organism>
<dbReference type="AlphaFoldDB" id="B3M2V4"/>
<dbReference type="CTD" id="79664"/>
<feature type="region of interest" description="Disordered" evidence="1">
    <location>
        <begin position="613"/>
        <end position="667"/>
    </location>
</feature>